<feature type="binding site" evidence="11">
    <location>
        <position position="146"/>
    </location>
    <ligand>
        <name>FMN</name>
        <dbReference type="ChEBI" id="CHEBI:58210"/>
    </ligand>
</feature>
<accession>A0A1C2J431</accession>
<feature type="binding site" evidence="11">
    <location>
        <begin position="256"/>
        <end position="257"/>
    </location>
    <ligand>
        <name>substrate</name>
    </ligand>
</feature>
<dbReference type="Proteomes" id="UP000094893">
    <property type="component" value="Unassembled WGS sequence"/>
</dbReference>
<dbReference type="InterPro" id="IPR005720">
    <property type="entry name" value="Dihydroorotate_DH_cat"/>
</dbReference>
<dbReference type="InterPro" id="IPR013785">
    <property type="entry name" value="Aldolase_TIM"/>
</dbReference>
<dbReference type="AlphaFoldDB" id="A0A1C2J431"/>
<dbReference type="Gene3D" id="3.20.20.70">
    <property type="entry name" value="Aldolase class I"/>
    <property type="match status" value="1"/>
</dbReference>
<evidence type="ECO:0000256" key="6">
    <source>
        <dbReference type="ARBA" id="ARBA00022643"/>
    </source>
</evidence>
<evidence type="ECO:0000256" key="9">
    <source>
        <dbReference type="ARBA" id="ARBA00023136"/>
    </source>
</evidence>
<keyword evidence="11" id="KW-1003">Cell membrane</keyword>
<dbReference type="GO" id="GO:0044205">
    <property type="term" value="P:'de novo' UMP biosynthetic process"/>
    <property type="evidence" value="ECO:0007669"/>
    <property type="project" value="UniProtKB-UniRule"/>
</dbReference>
<dbReference type="Pfam" id="PF01180">
    <property type="entry name" value="DHO_dh"/>
    <property type="match status" value="1"/>
</dbReference>
<comment type="similarity">
    <text evidence="4 11">Belongs to the dihydroorotate dehydrogenase family. Type 2 subfamily.</text>
</comment>
<proteinExistence type="inferred from homology"/>
<evidence type="ECO:0000259" key="12">
    <source>
        <dbReference type="Pfam" id="PF01180"/>
    </source>
</evidence>
<evidence type="ECO:0000313" key="14">
    <source>
        <dbReference type="EMBL" id="OCX74552.1"/>
    </source>
</evidence>
<dbReference type="HAMAP" id="MF_00225">
    <property type="entry name" value="DHO_dh_type2"/>
    <property type="match status" value="1"/>
</dbReference>
<comment type="function">
    <text evidence="1 11">Catalyzes the conversion of dihydroorotate to orotate with quinone as electron acceptor.</text>
</comment>
<dbReference type="EMBL" id="LWRY01000264">
    <property type="protein sequence ID" value="OCX68479.1"/>
    <property type="molecule type" value="Genomic_DNA"/>
</dbReference>
<keyword evidence="5 11" id="KW-0285">Flavoprotein</keyword>
<evidence type="ECO:0000256" key="3">
    <source>
        <dbReference type="ARBA" id="ARBA00005161"/>
    </source>
</evidence>
<evidence type="ECO:0000256" key="8">
    <source>
        <dbReference type="ARBA" id="ARBA00023002"/>
    </source>
</evidence>
<dbReference type="NCBIfam" id="TIGR01036">
    <property type="entry name" value="pyrD_sub2"/>
    <property type="match status" value="1"/>
</dbReference>
<keyword evidence="9 11" id="KW-0472">Membrane</keyword>
<feature type="domain" description="Dihydroorotate dehydrogenase catalytic" evidence="12">
    <location>
        <begin position="50"/>
        <end position="346"/>
    </location>
</feature>
<feature type="binding site" evidence="11">
    <location>
        <position position="225"/>
    </location>
    <ligand>
        <name>FMN</name>
        <dbReference type="ChEBI" id="CHEBI:58210"/>
    </ligand>
</feature>
<evidence type="ECO:0000256" key="4">
    <source>
        <dbReference type="ARBA" id="ARBA00005359"/>
    </source>
</evidence>
<evidence type="ECO:0000313" key="15">
    <source>
        <dbReference type="Proteomes" id="UP000094893"/>
    </source>
</evidence>
<dbReference type="GO" id="GO:0005886">
    <property type="term" value="C:plasma membrane"/>
    <property type="evidence" value="ECO:0007669"/>
    <property type="project" value="UniProtKB-SubCell"/>
</dbReference>
<keyword evidence="7 11" id="KW-0665">Pyrimidine biosynthesis</keyword>
<comment type="subunit">
    <text evidence="11">Monomer.</text>
</comment>
<feature type="binding site" evidence="11">
    <location>
        <position position="255"/>
    </location>
    <ligand>
        <name>FMN</name>
        <dbReference type="ChEBI" id="CHEBI:58210"/>
    </ligand>
</feature>
<dbReference type="PANTHER" id="PTHR48109:SF4">
    <property type="entry name" value="DIHYDROOROTATE DEHYDROGENASE (QUINONE), MITOCHONDRIAL"/>
    <property type="match status" value="1"/>
</dbReference>
<reference evidence="14 15" key="1">
    <citation type="journal article" date="2016" name="Int. J. Mol. Sci.">
        <title>Comparative genomics of the extreme acidophile Acidithiobacillus thiooxidans reveals intraspecific divergence and niche adaptation.</title>
        <authorList>
            <person name="Zhang X."/>
            <person name="Feng X."/>
            <person name="Tao J."/>
            <person name="Ma L."/>
            <person name="Xiao Y."/>
            <person name="Liang Y."/>
            <person name="Liu X."/>
            <person name="Yin H."/>
        </authorList>
    </citation>
    <scope>NUCLEOTIDE SEQUENCE [LARGE SCALE GENOMIC DNA]</scope>
    <source>
        <strain evidence="14 15">A02</strain>
        <strain evidence="13">DXS-W</strain>
    </source>
</reference>
<gene>
    <name evidence="11" type="primary">pyrD</name>
    <name evidence="13" type="ORF">A6M23_18180</name>
    <name evidence="14" type="ORF">A6P07_05380</name>
</gene>
<feature type="binding site" evidence="11">
    <location>
        <position position="179"/>
    </location>
    <ligand>
        <name>substrate</name>
    </ligand>
</feature>
<comment type="cofactor">
    <cofactor evidence="11">
        <name>FMN</name>
        <dbReference type="ChEBI" id="CHEBI:58210"/>
    </cofactor>
    <text evidence="11">Binds 1 FMN per subunit.</text>
</comment>
<feature type="binding site" evidence="11">
    <location>
        <position position="91"/>
    </location>
    <ligand>
        <name>FMN</name>
        <dbReference type="ChEBI" id="CHEBI:58210"/>
    </ligand>
</feature>
<dbReference type="CDD" id="cd04738">
    <property type="entry name" value="DHOD_2_like"/>
    <property type="match status" value="1"/>
</dbReference>
<dbReference type="EC" id="1.3.5.2" evidence="11"/>
<feature type="binding site" evidence="11">
    <location>
        <begin position="116"/>
        <end position="120"/>
    </location>
    <ligand>
        <name>substrate</name>
    </ligand>
</feature>
<dbReference type="UniPathway" id="UPA00070">
    <property type="reaction ID" value="UER00946"/>
</dbReference>
<dbReference type="PROSITE" id="PS00911">
    <property type="entry name" value="DHODEHASE_1"/>
    <property type="match status" value="1"/>
</dbReference>
<dbReference type="STRING" id="930.GCA_002079865_02701"/>
<dbReference type="SUPFAM" id="SSF51395">
    <property type="entry name" value="FMN-linked oxidoreductases"/>
    <property type="match status" value="1"/>
</dbReference>
<dbReference type="InterPro" id="IPR001295">
    <property type="entry name" value="Dihydroorotate_DH_CS"/>
</dbReference>
<keyword evidence="6 11" id="KW-0288">FMN</keyword>
<dbReference type="EMBL" id="LWSA01000066">
    <property type="protein sequence ID" value="OCX74552.1"/>
    <property type="molecule type" value="Genomic_DNA"/>
</dbReference>
<evidence type="ECO:0000313" key="13">
    <source>
        <dbReference type="EMBL" id="OCX68479.1"/>
    </source>
</evidence>
<feature type="binding site" evidence="11">
    <location>
        <begin position="326"/>
        <end position="327"/>
    </location>
    <ligand>
        <name>FMN</name>
        <dbReference type="ChEBI" id="CHEBI:58210"/>
    </ligand>
</feature>
<evidence type="ECO:0000256" key="11">
    <source>
        <dbReference type="HAMAP-Rule" id="MF_00225"/>
    </source>
</evidence>
<keyword evidence="16" id="KW-1185">Reference proteome</keyword>
<keyword evidence="8 11" id="KW-0560">Oxidoreductase</keyword>
<comment type="subcellular location">
    <subcellularLocation>
        <location evidence="11">Cell membrane</location>
        <topology evidence="11">Peripheral membrane protein</topology>
    </subcellularLocation>
    <subcellularLocation>
        <location evidence="2">Membrane</location>
    </subcellularLocation>
</comment>
<dbReference type="PANTHER" id="PTHR48109">
    <property type="entry name" value="DIHYDROOROTATE DEHYDROGENASE (QUINONE), MITOCHONDRIAL-RELATED"/>
    <property type="match status" value="1"/>
</dbReference>
<dbReference type="OrthoDB" id="5288816at2"/>
<feature type="active site" description="Nucleophile" evidence="11">
    <location>
        <position position="182"/>
    </location>
</feature>
<evidence type="ECO:0000256" key="2">
    <source>
        <dbReference type="ARBA" id="ARBA00004370"/>
    </source>
</evidence>
<dbReference type="eggNOG" id="COG0167">
    <property type="taxonomic scope" value="Bacteria"/>
</dbReference>
<sequence length="368" mass="39375">MIYPLLRPLLFGLEAEQAHQLSIAALETLGRMPRSLERMAEYFAVENPALQQTLWGLNFRNPVGLAAGYDKDARATAALPALGFGFVEIGTVTPRAQSGNPRPRVFRYPFSQAIINRMGFPGEGATAVAERLRALPHPHCVPIGINLGKNKDTPLEHAAEDYVFALEVLFPYGDYLTVNVSSPNTPGLRLLQGADALPELLAAVAAANQRLAAEYQRPALPLLLKIAPDLDPEDISAIAQLAKGDQPLVDGFIATNTTIDRPAGHPEYVQAGGLSGAPLRSRANAVIAQLYQDCAGKVPIIGVGGISCAADAYEKIRAGASLLQVYTGLVFKGPELVREILLELPDLFEQDGFCHISAALGTAINVQE</sequence>
<evidence type="ECO:0000313" key="16">
    <source>
        <dbReference type="Proteomes" id="UP000095008"/>
    </source>
</evidence>
<name>A0A1C2J431_ACITH</name>
<dbReference type="GO" id="GO:0006207">
    <property type="term" value="P:'de novo' pyrimidine nucleobase biosynthetic process"/>
    <property type="evidence" value="ECO:0007669"/>
    <property type="project" value="UniProtKB-UniRule"/>
</dbReference>
<dbReference type="InterPro" id="IPR005719">
    <property type="entry name" value="Dihydroorotate_DH_2"/>
</dbReference>
<organism evidence="14 15">
    <name type="scientific">Acidithiobacillus thiooxidans</name>
    <name type="common">Thiobacillus thiooxidans</name>
    <dbReference type="NCBI Taxonomy" id="930"/>
    <lineage>
        <taxon>Bacteria</taxon>
        <taxon>Pseudomonadati</taxon>
        <taxon>Pseudomonadota</taxon>
        <taxon>Acidithiobacillia</taxon>
        <taxon>Acidithiobacillales</taxon>
        <taxon>Acidithiobacillaceae</taxon>
        <taxon>Acidithiobacillus</taxon>
    </lineage>
</organism>
<evidence type="ECO:0000256" key="10">
    <source>
        <dbReference type="ARBA" id="ARBA00048639"/>
    </source>
</evidence>
<comment type="caution">
    <text evidence="14">The sequence shown here is derived from an EMBL/GenBank/DDBJ whole genome shotgun (WGS) entry which is preliminary data.</text>
</comment>
<dbReference type="InterPro" id="IPR050074">
    <property type="entry name" value="DHO_dehydrogenase"/>
</dbReference>
<evidence type="ECO:0000256" key="7">
    <source>
        <dbReference type="ARBA" id="ARBA00022975"/>
    </source>
</evidence>
<comment type="catalytic activity">
    <reaction evidence="10 11">
        <text>(S)-dihydroorotate + a quinone = orotate + a quinol</text>
        <dbReference type="Rhea" id="RHEA:30187"/>
        <dbReference type="ChEBI" id="CHEBI:24646"/>
        <dbReference type="ChEBI" id="CHEBI:30839"/>
        <dbReference type="ChEBI" id="CHEBI:30864"/>
        <dbReference type="ChEBI" id="CHEBI:132124"/>
        <dbReference type="EC" id="1.3.5.2"/>
    </reaction>
</comment>
<protein>
    <recommendedName>
        <fullName evidence="11">Dihydroorotate dehydrogenase (quinone)</fullName>
        <ecNumber evidence="11">1.3.5.2</ecNumber>
    </recommendedName>
    <alternativeName>
        <fullName evidence="11">DHOdehase</fullName>
        <shortName evidence="11">DHOD</shortName>
        <shortName evidence="11">DHODase</shortName>
    </alternativeName>
    <alternativeName>
        <fullName evidence="11">Dihydroorotate oxidase</fullName>
    </alternativeName>
</protein>
<feature type="binding site" evidence="11">
    <location>
        <position position="276"/>
    </location>
    <ligand>
        <name>FMN</name>
        <dbReference type="ChEBI" id="CHEBI:58210"/>
    </ligand>
</feature>
<dbReference type="RefSeq" id="WP_024895135.1">
    <property type="nucleotide sequence ID" value="NZ_JBAYOM010000020.1"/>
</dbReference>
<evidence type="ECO:0000256" key="5">
    <source>
        <dbReference type="ARBA" id="ARBA00022630"/>
    </source>
</evidence>
<dbReference type="NCBIfam" id="NF003652">
    <property type="entry name" value="PRK05286.2-5"/>
    <property type="match status" value="1"/>
</dbReference>
<comment type="pathway">
    <text evidence="3 11">Pyrimidine metabolism; UMP biosynthesis via de novo pathway; orotate from (S)-dihydroorotate (quinone route): step 1/1.</text>
</comment>
<dbReference type="GO" id="GO:0106430">
    <property type="term" value="F:dihydroorotate dehydrogenase (quinone) activity"/>
    <property type="evidence" value="ECO:0007669"/>
    <property type="project" value="UniProtKB-EC"/>
</dbReference>
<feature type="binding site" evidence="11">
    <location>
        <position position="184"/>
    </location>
    <ligand>
        <name>substrate</name>
    </ligand>
</feature>
<feature type="binding site" evidence="11">
    <location>
        <position position="179"/>
    </location>
    <ligand>
        <name>FMN</name>
        <dbReference type="ChEBI" id="CHEBI:58210"/>
    </ligand>
</feature>
<feature type="binding site" evidence="11">
    <location>
        <position position="71"/>
    </location>
    <ligand>
        <name>substrate</name>
    </ligand>
</feature>
<evidence type="ECO:0000256" key="1">
    <source>
        <dbReference type="ARBA" id="ARBA00003125"/>
    </source>
</evidence>
<feature type="binding site" evidence="11">
    <location>
        <begin position="67"/>
        <end position="71"/>
    </location>
    <ligand>
        <name>FMN</name>
        <dbReference type="ChEBI" id="CHEBI:58210"/>
    </ligand>
</feature>
<dbReference type="NCBIfam" id="NF003645">
    <property type="entry name" value="PRK05286.1-2"/>
    <property type="match status" value="1"/>
</dbReference>
<feature type="binding site" evidence="11">
    <location>
        <position position="305"/>
    </location>
    <ligand>
        <name>FMN</name>
        <dbReference type="ChEBI" id="CHEBI:58210"/>
    </ligand>
</feature>
<dbReference type="GO" id="GO:0005737">
    <property type="term" value="C:cytoplasm"/>
    <property type="evidence" value="ECO:0007669"/>
    <property type="project" value="InterPro"/>
</dbReference>
<dbReference type="Proteomes" id="UP000095008">
    <property type="component" value="Unassembled WGS sequence"/>
</dbReference>